<dbReference type="Proteomes" id="UP000218231">
    <property type="component" value="Unassembled WGS sequence"/>
</dbReference>
<dbReference type="Gene3D" id="3.40.50.2000">
    <property type="entry name" value="Glycogen Phosphorylase B"/>
    <property type="match status" value="2"/>
</dbReference>
<accession>A0A2A2K687</accession>
<protein>
    <recommendedName>
        <fullName evidence="2">NAD-dependent epimerase/dehydratase domain-containing protein</fullName>
    </recommendedName>
</protein>
<evidence type="ECO:0000256" key="1">
    <source>
        <dbReference type="SAM" id="Phobius"/>
    </source>
</evidence>
<dbReference type="SUPFAM" id="SSF53756">
    <property type="entry name" value="UDP-Glycosyltransferase/glycogen phosphorylase"/>
    <property type="match status" value="1"/>
</dbReference>
<dbReference type="CDD" id="cd03794">
    <property type="entry name" value="GT4_WbuB-like"/>
    <property type="match status" value="1"/>
</dbReference>
<dbReference type="EMBL" id="LIAE01009501">
    <property type="protein sequence ID" value="PAV69474.1"/>
    <property type="molecule type" value="Genomic_DNA"/>
</dbReference>
<evidence type="ECO:0000313" key="4">
    <source>
        <dbReference type="Proteomes" id="UP000218231"/>
    </source>
</evidence>
<dbReference type="InterPro" id="IPR001509">
    <property type="entry name" value="Epimerase_deHydtase"/>
</dbReference>
<dbReference type="Pfam" id="PF13692">
    <property type="entry name" value="Glyco_trans_1_4"/>
    <property type="match status" value="1"/>
</dbReference>
<proteinExistence type="predicted"/>
<comment type="caution">
    <text evidence="3">The sequence shown here is derived from an EMBL/GenBank/DDBJ whole genome shotgun (WGS) entry which is preliminary data.</text>
</comment>
<keyword evidence="1" id="KW-0812">Transmembrane</keyword>
<dbReference type="Gene3D" id="3.40.50.720">
    <property type="entry name" value="NAD(P)-binding Rossmann-like Domain"/>
    <property type="match status" value="1"/>
</dbReference>
<name>A0A2A2K687_9BILA</name>
<organism evidence="3 4">
    <name type="scientific">Diploscapter pachys</name>
    <dbReference type="NCBI Taxonomy" id="2018661"/>
    <lineage>
        <taxon>Eukaryota</taxon>
        <taxon>Metazoa</taxon>
        <taxon>Ecdysozoa</taxon>
        <taxon>Nematoda</taxon>
        <taxon>Chromadorea</taxon>
        <taxon>Rhabditida</taxon>
        <taxon>Rhabditina</taxon>
        <taxon>Rhabditomorpha</taxon>
        <taxon>Rhabditoidea</taxon>
        <taxon>Rhabditidae</taxon>
        <taxon>Diploscapter</taxon>
    </lineage>
</organism>
<evidence type="ECO:0000313" key="3">
    <source>
        <dbReference type="EMBL" id="PAV69474.1"/>
    </source>
</evidence>
<dbReference type="OrthoDB" id="10262413at2759"/>
<dbReference type="InterPro" id="IPR050194">
    <property type="entry name" value="Glycosyltransferase_grp1"/>
</dbReference>
<feature type="transmembrane region" description="Helical" evidence="1">
    <location>
        <begin position="37"/>
        <end position="56"/>
    </location>
</feature>
<gene>
    <name evidence="3" type="ORF">WR25_25696</name>
</gene>
<dbReference type="STRING" id="2018661.A0A2A2K687"/>
<sequence length="519" mass="56482">MISRGKRGFRLFLNYLSFFTSASVIGSWKVRGREFDAIFVFAVSPIMAAIPAIVIGRLKKTPVFIWILDLWPETLRAVNVVRNPKVLGVVGKLVSWIYNRADYLLLQSHGFFESVRENCTRSIASERLVYFPSWAEDEFSNALPDTKALIDSDPSTFTVVFAGNLGEAQDFPAILDAVEMLRGQVSVRWVIVGDGRVSGWLAEQVKLRSLNNVHLLGRHPLEAMPGLFARADALLVSLKTNSVFEKTIPGKVQAYLASGRPVLAMINGEAARVINESGAGLACASGDWRGLAEITRTLAQSSTEQRQAMGMAGKDYYQANYSKPALLSRLEELFRALLRRLLDDGVAVTAAVRDGGTVTDPRADRFVFASLTDDSDWQAGLAGREVLIHAAARVHVMNDREADPLAAFRRVNVDGTLALAHAAVAAGVFLVSDGEDLSTSALLRRMAAALGKPSRLLPVPVACLRLGASLLGKRGVAERLCGSLQVDIDKTLDLLDWTPPLAVDDALKVTARQLQDGSR</sequence>
<dbReference type="GO" id="GO:0016758">
    <property type="term" value="F:hexosyltransferase activity"/>
    <property type="evidence" value="ECO:0007669"/>
    <property type="project" value="TreeGrafter"/>
</dbReference>
<keyword evidence="1" id="KW-1133">Transmembrane helix</keyword>
<evidence type="ECO:0000259" key="2">
    <source>
        <dbReference type="Pfam" id="PF01370"/>
    </source>
</evidence>
<keyword evidence="4" id="KW-1185">Reference proteome</keyword>
<dbReference type="PANTHER" id="PTHR45947:SF3">
    <property type="entry name" value="SULFOQUINOVOSYL TRANSFERASE SQD2"/>
    <property type="match status" value="1"/>
</dbReference>
<keyword evidence="1" id="KW-0472">Membrane</keyword>
<dbReference type="InterPro" id="IPR036291">
    <property type="entry name" value="NAD(P)-bd_dom_sf"/>
</dbReference>
<feature type="domain" description="NAD-dependent epimerase/dehydratase" evidence="2">
    <location>
        <begin position="335"/>
        <end position="428"/>
    </location>
</feature>
<dbReference type="SUPFAM" id="SSF51735">
    <property type="entry name" value="NAD(P)-binding Rossmann-fold domains"/>
    <property type="match status" value="1"/>
</dbReference>
<dbReference type="Pfam" id="PF01370">
    <property type="entry name" value="Epimerase"/>
    <property type="match status" value="1"/>
</dbReference>
<reference evidence="3 4" key="1">
    <citation type="journal article" date="2017" name="Curr. Biol.">
        <title>Genome architecture and evolution of a unichromosomal asexual nematode.</title>
        <authorList>
            <person name="Fradin H."/>
            <person name="Zegar C."/>
            <person name="Gutwein M."/>
            <person name="Lucas J."/>
            <person name="Kovtun M."/>
            <person name="Corcoran D."/>
            <person name="Baugh L.R."/>
            <person name="Kiontke K."/>
            <person name="Gunsalus K."/>
            <person name="Fitch D.H."/>
            <person name="Piano F."/>
        </authorList>
    </citation>
    <scope>NUCLEOTIDE SEQUENCE [LARGE SCALE GENOMIC DNA]</scope>
    <source>
        <strain evidence="3">PF1309</strain>
    </source>
</reference>
<dbReference type="PANTHER" id="PTHR45947">
    <property type="entry name" value="SULFOQUINOVOSYL TRANSFERASE SQD2"/>
    <property type="match status" value="1"/>
</dbReference>
<dbReference type="AlphaFoldDB" id="A0A2A2K687"/>